<proteinExistence type="predicted"/>
<organism evidence="1 2">
    <name type="scientific">Ooceraea biroi</name>
    <name type="common">Clonal raider ant</name>
    <name type="synonym">Cerapachys biroi</name>
    <dbReference type="NCBI Taxonomy" id="2015173"/>
    <lineage>
        <taxon>Eukaryota</taxon>
        <taxon>Metazoa</taxon>
        <taxon>Ecdysozoa</taxon>
        <taxon>Arthropoda</taxon>
        <taxon>Hexapoda</taxon>
        <taxon>Insecta</taxon>
        <taxon>Pterygota</taxon>
        <taxon>Neoptera</taxon>
        <taxon>Endopterygota</taxon>
        <taxon>Hymenoptera</taxon>
        <taxon>Apocrita</taxon>
        <taxon>Aculeata</taxon>
        <taxon>Formicoidea</taxon>
        <taxon>Formicidae</taxon>
        <taxon>Dorylinae</taxon>
        <taxon>Ooceraea</taxon>
    </lineage>
</organism>
<name>A0A026VV04_OOCBI</name>
<dbReference type="AlphaFoldDB" id="A0A026VV04"/>
<reference evidence="1 2" key="1">
    <citation type="journal article" date="2014" name="Curr. Biol.">
        <title>The genome of the clonal raider ant Cerapachys biroi.</title>
        <authorList>
            <person name="Oxley P.R."/>
            <person name="Ji L."/>
            <person name="Fetter-Pruneda I."/>
            <person name="McKenzie S.K."/>
            <person name="Li C."/>
            <person name="Hu H."/>
            <person name="Zhang G."/>
            <person name="Kronauer D.J."/>
        </authorList>
    </citation>
    <scope>NUCLEOTIDE SEQUENCE [LARGE SCALE GENOMIC DNA]</scope>
</reference>
<accession>A0A026VV04</accession>
<evidence type="ECO:0000313" key="2">
    <source>
        <dbReference type="Proteomes" id="UP000053097"/>
    </source>
</evidence>
<evidence type="ECO:0000313" key="1">
    <source>
        <dbReference type="EMBL" id="EZA47510.1"/>
    </source>
</evidence>
<gene>
    <name evidence="1" type="ORF">X777_15503</name>
</gene>
<dbReference type="Proteomes" id="UP000053097">
    <property type="component" value="Unassembled WGS sequence"/>
</dbReference>
<dbReference type="EMBL" id="KK107842">
    <property type="protein sequence ID" value="EZA47510.1"/>
    <property type="molecule type" value="Genomic_DNA"/>
</dbReference>
<sequence>MSACWVLARSPTTATTITTRTTATGCARTTAITANEASATTLTTTTSTRLGVLRLRGSGLTRLHGRGCYAGPANGGRLADVGPRHRHHGVQHVRDVERGEFQAGTLRDLLRLAVAVDLARAPDTAHLVREHKR</sequence>
<keyword evidence="2" id="KW-1185">Reference proteome</keyword>
<protein>
    <submittedName>
        <fullName evidence="1">Uncharacterized protein</fullName>
    </submittedName>
</protein>